<dbReference type="InterPro" id="IPR011990">
    <property type="entry name" value="TPR-like_helical_dom_sf"/>
</dbReference>
<evidence type="ECO:0000256" key="2">
    <source>
        <dbReference type="ARBA" id="ARBA00023284"/>
    </source>
</evidence>
<protein>
    <submittedName>
        <fullName evidence="5">Tetratricopeptide repeat protein</fullName>
    </submittedName>
</protein>
<dbReference type="Gene3D" id="3.40.30.10">
    <property type="entry name" value="Glutaredoxin"/>
    <property type="match status" value="1"/>
</dbReference>
<evidence type="ECO:0000256" key="3">
    <source>
        <dbReference type="SAM" id="MobiDB-lite"/>
    </source>
</evidence>
<dbReference type="Proteomes" id="UP001164693">
    <property type="component" value="Chromosome"/>
</dbReference>
<dbReference type="PANTHER" id="PTHR45663:SF11">
    <property type="entry name" value="GEO12009P1"/>
    <property type="match status" value="1"/>
</dbReference>
<dbReference type="EMBL" id="CP097463">
    <property type="protein sequence ID" value="WAX56761.1"/>
    <property type="molecule type" value="Genomic_DNA"/>
</dbReference>
<dbReference type="SUPFAM" id="SSF52833">
    <property type="entry name" value="Thioredoxin-like"/>
    <property type="match status" value="1"/>
</dbReference>
<dbReference type="InterPro" id="IPR013766">
    <property type="entry name" value="Thioredoxin_domain"/>
</dbReference>
<dbReference type="PANTHER" id="PTHR45663">
    <property type="entry name" value="GEO12009P1"/>
    <property type="match status" value="1"/>
</dbReference>
<accession>A0ABY7K0B3</accession>
<dbReference type="RefSeq" id="WP_269443295.1">
    <property type="nucleotide sequence ID" value="NZ_CP097463.1"/>
</dbReference>
<keyword evidence="2" id="KW-0676">Redox-active center</keyword>
<sequence length="319" mass="33106">MQPGRSRRPAQPGAALGAAMAGAVDLAAIKARSDAAARAAEAPPPGAADLVVDVSEATFQADVVERSFQVPVLMCFWTARAPSSEQLLASLERLARADGGSWVFARVDVDTNMRIAQALQVQGVPAVYAVVGGQPLPGFEGALPDDRLREFVDAVVNAGKEAGLTGVPAAGADDAPADEPQPPEDPRFDAAEAALAEGDYALAQQRFQAILDVEPANAEAALALRQVALMARLADTAPDVTARADAAPDDVAAALGAADLAFAGGDADAALNRLLGTLTRTAGDEREQVRQRLLDYFELLGPDDARVPAARRQLARALF</sequence>
<feature type="domain" description="Thioredoxin" evidence="4">
    <location>
        <begin position="43"/>
        <end position="157"/>
    </location>
</feature>
<gene>
    <name evidence="5" type="ORF">M6B22_19875</name>
</gene>
<evidence type="ECO:0000259" key="4">
    <source>
        <dbReference type="PROSITE" id="PS51352"/>
    </source>
</evidence>
<keyword evidence="6" id="KW-1185">Reference proteome</keyword>
<reference evidence="5" key="1">
    <citation type="submission" date="2022-05" db="EMBL/GenBank/DDBJ databases">
        <title>Jatrophihabitans sp. SB3-54 whole genome sequence.</title>
        <authorList>
            <person name="Suh M.K."/>
            <person name="Eom M.K."/>
            <person name="Kim J.S."/>
            <person name="Kim H.S."/>
            <person name="Do H.E."/>
            <person name="Shin Y.K."/>
            <person name="Lee J.-S."/>
        </authorList>
    </citation>
    <scope>NUCLEOTIDE SEQUENCE</scope>
    <source>
        <strain evidence="5">SB3-54</strain>
    </source>
</reference>
<dbReference type="Gene3D" id="1.25.40.10">
    <property type="entry name" value="Tetratricopeptide repeat domain"/>
    <property type="match status" value="1"/>
</dbReference>
<dbReference type="CDD" id="cd02956">
    <property type="entry name" value="ybbN"/>
    <property type="match status" value="1"/>
</dbReference>
<evidence type="ECO:0000313" key="5">
    <source>
        <dbReference type="EMBL" id="WAX56761.1"/>
    </source>
</evidence>
<dbReference type="PROSITE" id="PS51352">
    <property type="entry name" value="THIOREDOXIN_2"/>
    <property type="match status" value="1"/>
</dbReference>
<dbReference type="InterPro" id="IPR036249">
    <property type="entry name" value="Thioredoxin-like_sf"/>
</dbReference>
<dbReference type="Pfam" id="PF00085">
    <property type="entry name" value="Thioredoxin"/>
    <property type="match status" value="1"/>
</dbReference>
<feature type="region of interest" description="Disordered" evidence="3">
    <location>
        <begin position="165"/>
        <end position="186"/>
    </location>
</feature>
<evidence type="ECO:0000313" key="6">
    <source>
        <dbReference type="Proteomes" id="UP001164693"/>
    </source>
</evidence>
<dbReference type="Pfam" id="PF14561">
    <property type="entry name" value="TPR_20"/>
    <property type="match status" value="1"/>
</dbReference>
<evidence type="ECO:0000256" key="1">
    <source>
        <dbReference type="ARBA" id="ARBA00008987"/>
    </source>
</evidence>
<organism evidence="5 6">
    <name type="scientific">Jatrophihabitans cynanchi</name>
    <dbReference type="NCBI Taxonomy" id="2944128"/>
    <lineage>
        <taxon>Bacteria</taxon>
        <taxon>Bacillati</taxon>
        <taxon>Actinomycetota</taxon>
        <taxon>Actinomycetes</taxon>
        <taxon>Jatrophihabitantales</taxon>
        <taxon>Jatrophihabitantaceae</taxon>
        <taxon>Jatrophihabitans</taxon>
    </lineage>
</organism>
<name>A0ABY7K0B3_9ACTN</name>
<comment type="similarity">
    <text evidence="1">Belongs to the thioredoxin family.</text>
</comment>
<proteinExistence type="inferred from homology"/>